<dbReference type="GO" id="GO:0070814">
    <property type="term" value="P:hydrogen sulfide biosynthetic process"/>
    <property type="evidence" value="ECO:0007669"/>
    <property type="project" value="UniProtKB-UniRule"/>
</dbReference>
<comment type="pathway">
    <text evidence="3 9 10">Sulfur metabolism; hydrogen sulfide biosynthesis; sulfite from sulfate: step 2/3.</text>
</comment>
<dbReference type="GO" id="GO:0000103">
    <property type="term" value="P:sulfate assimilation"/>
    <property type="evidence" value="ECO:0007669"/>
    <property type="project" value="UniProtKB-UniRule"/>
</dbReference>
<accession>A0A2T6C4N7</accession>
<keyword evidence="8 9" id="KW-0067">ATP-binding</keyword>
<dbReference type="UniPathway" id="UPA00140">
    <property type="reaction ID" value="UER00205"/>
</dbReference>
<evidence type="ECO:0000256" key="6">
    <source>
        <dbReference type="ARBA" id="ARBA00022741"/>
    </source>
</evidence>
<dbReference type="RefSeq" id="WP_108022078.1">
    <property type="nucleotide sequence ID" value="NZ_QBKR01000004.1"/>
</dbReference>
<dbReference type="NCBIfam" id="NF003013">
    <property type="entry name" value="PRK03846.1"/>
    <property type="match status" value="1"/>
</dbReference>
<dbReference type="Gene3D" id="3.40.50.300">
    <property type="entry name" value="P-loop containing nucleotide triphosphate hydrolases"/>
    <property type="match status" value="1"/>
</dbReference>
<feature type="binding site" evidence="9">
    <location>
        <begin position="32"/>
        <end position="39"/>
    </location>
    <ligand>
        <name>ATP</name>
        <dbReference type="ChEBI" id="CHEBI:30616"/>
    </ligand>
</feature>
<dbReference type="SUPFAM" id="SSF52540">
    <property type="entry name" value="P-loop containing nucleoside triphosphate hydrolases"/>
    <property type="match status" value="1"/>
</dbReference>
<dbReference type="GO" id="GO:0004020">
    <property type="term" value="F:adenylylsulfate kinase activity"/>
    <property type="evidence" value="ECO:0007669"/>
    <property type="project" value="UniProtKB-UniRule"/>
</dbReference>
<dbReference type="CDD" id="cd02027">
    <property type="entry name" value="APSK"/>
    <property type="match status" value="1"/>
</dbReference>
<proteinExistence type="inferred from homology"/>
<evidence type="ECO:0000256" key="10">
    <source>
        <dbReference type="RuleBase" id="RU004347"/>
    </source>
</evidence>
<dbReference type="Proteomes" id="UP000244240">
    <property type="component" value="Unassembled WGS sequence"/>
</dbReference>
<comment type="catalytic activity">
    <reaction evidence="1 9 10">
        <text>adenosine 5'-phosphosulfate + ATP = 3'-phosphoadenylyl sulfate + ADP + H(+)</text>
        <dbReference type="Rhea" id="RHEA:24152"/>
        <dbReference type="ChEBI" id="CHEBI:15378"/>
        <dbReference type="ChEBI" id="CHEBI:30616"/>
        <dbReference type="ChEBI" id="CHEBI:58243"/>
        <dbReference type="ChEBI" id="CHEBI:58339"/>
        <dbReference type="ChEBI" id="CHEBI:456216"/>
        <dbReference type="EC" id="2.7.1.25"/>
    </reaction>
</comment>
<dbReference type="FunFam" id="3.40.50.300:FF:000212">
    <property type="entry name" value="Adenylyl-sulfate kinase"/>
    <property type="match status" value="1"/>
</dbReference>
<dbReference type="InterPro" id="IPR027417">
    <property type="entry name" value="P-loop_NTPase"/>
</dbReference>
<keyword evidence="9" id="KW-0597">Phosphoprotein</keyword>
<organism evidence="12 13">
    <name type="scientific">Melghirimyces profundicolus</name>
    <dbReference type="NCBI Taxonomy" id="1242148"/>
    <lineage>
        <taxon>Bacteria</taxon>
        <taxon>Bacillati</taxon>
        <taxon>Bacillota</taxon>
        <taxon>Bacilli</taxon>
        <taxon>Bacillales</taxon>
        <taxon>Thermoactinomycetaceae</taxon>
        <taxon>Melghirimyces</taxon>
    </lineage>
</organism>
<evidence type="ECO:0000313" key="13">
    <source>
        <dbReference type="Proteomes" id="UP000244240"/>
    </source>
</evidence>
<dbReference type="HAMAP" id="MF_00065">
    <property type="entry name" value="Adenylyl_sulf_kinase"/>
    <property type="match status" value="1"/>
</dbReference>
<evidence type="ECO:0000256" key="5">
    <source>
        <dbReference type="ARBA" id="ARBA00022679"/>
    </source>
</evidence>
<feature type="active site" description="Phosphoserine intermediate" evidence="9">
    <location>
        <position position="106"/>
    </location>
</feature>
<dbReference type="PANTHER" id="PTHR11055:SF1">
    <property type="entry name" value="PAPS SYNTHETASE, ISOFORM D"/>
    <property type="match status" value="1"/>
</dbReference>
<feature type="domain" description="APS kinase" evidence="11">
    <location>
        <begin position="25"/>
        <end position="174"/>
    </location>
</feature>
<dbReference type="OrthoDB" id="9804504at2"/>
<dbReference type="InterPro" id="IPR059117">
    <property type="entry name" value="APS_kinase_dom"/>
</dbReference>
<dbReference type="NCBIfam" id="TIGR00455">
    <property type="entry name" value="apsK"/>
    <property type="match status" value="1"/>
</dbReference>
<dbReference type="InterPro" id="IPR002891">
    <property type="entry name" value="APS"/>
</dbReference>
<evidence type="ECO:0000256" key="8">
    <source>
        <dbReference type="ARBA" id="ARBA00022840"/>
    </source>
</evidence>
<gene>
    <name evidence="9" type="primary">cysC</name>
    <name evidence="12" type="ORF">C8P63_10487</name>
</gene>
<evidence type="ECO:0000256" key="2">
    <source>
        <dbReference type="ARBA" id="ARBA00002632"/>
    </source>
</evidence>
<dbReference type="Pfam" id="PF01583">
    <property type="entry name" value="APS_kinase"/>
    <property type="match status" value="1"/>
</dbReference>
<evidence type="ECO:0000256" key="1">
    <source>
        <dbReference type="ARBA" id="ARBA00001823"/>
    </source>
</evidence>
<name>A0A2T6C4N7_9BACL</name>
<evidence type="ECO:0000259" key="11">
    <source>
        <dbReference type="Pfam" id="PF01583"/>
    </source>
</evidence>
<keyword evidence="6 9" id="KW-0547">Nucleotide-binding</keyword>
<comment type="function">
    <text evidence="2 9 10">Catalyzes the synthesis of activated sulfate.</text>
</comment>
<keyword evidence="13" id="KW-1185">Reference proteome</keyword>
<evidence type="ECO:0000313" key="12">
    <source>
        <dbReference type="EMBL" id="PTX63243.1"/>
    </source>
</evidence>
<evidence type="ECO:0000256" key="9">
    <source>
        <dbReference type="HAMAP-Rule" id="MF_00065"/>
    </source>
</evidence>
<protein>
    <recommendedName>
        <fullName evidence="9 10">Adenylyl-sulfate kinase</fullName>
        <ecNumber evidence="9 10">2.7.1.25</ecNumber>
    </recommendedName>
    <alternativeName>
        <fullName evidence="9">APS kinase</fullName>
    </alternativeName>
    <alternativeName>
        <fullName evidence="9">ATP adenosine-5'-phosphosulfate 3'-phosphotransferase</fullName>
    </alternativeName>
    <alternativeName>
        <fullName evidence="9">Adenosine-5'-phosphosulfate kinase</fullName>
    </alternativeName>
</protein>
<keyword evidence="5 9" id="KW-0808">Transferase</keyword>
<evidence type="ECO:0000256" key="3">
    <source>
        <dbReference type="ARBA" id="ARBA00004806"/>
    </source>
</evidence>
<dbReference type="PANTHER" id="PTHR11055">
    <property type="entry name" value="BIFUNCTIONAL 3'-PHOSPHOADENOSINE 5'-PHOSPHOSULFATE SYNTHASE"/>
    <property type="match status" value="1"/>
</dbReference>
<reference evidence="12 13" key="1">
    <citation type="submission" date="2018-04" db="EMBL/GenBank/DDBJ databases">
        <title>Genomic Encyclopedia of Archaeal and Bacterial Type Strains, Phase II (KMG-II): from individual species to whole genera.</title>
        <authorList>
            <person name="Goeker M."/>
        </authorList>
    </citation>
    <scope>NUCLEOTIDE SEQUENCE [LARGE SCALE GENOMIC DNA]</scope>
    <source>
        <strain evidence="12 13">DSM 45787</strain>
    </source>
</reference>
<comment type="caution">
    <text evidence="12">The sequence shown here is derived from an EMBL/GenBank/DDBJ whole genome shotgun (WGS) entry which is preliminary data.</text>
</comment>
<dbReference type="EC" id="2.7.1.25" evidence="9 10"/>
<keyword evidence="7 9" id="KW-0418">Kinase</keyword>
<comment type="similarity">
    <text evidence="4 9 10">Belongs to the APS kinase family.</text>
</comment>
<dbReference type="EMBL" id="QBKR01000004">
    <property type="protein sequence ID" value="PTX63243.1"/>
    <property type="molecule type" value="Genomic_DNA"/>
</dbReference>
<evidence type="ECO:0000256" key="4">
    <source>
        <dbReference type="ARBA" id="ARBA00007008"/>
    </source>
</evidence>
<dbReference type="GO" id="GO:0005524">
    <property type="term" value="F:ATP binding"/>
    <property type="evidence" value="ECO:0007669"/>
    <property type="project" value="UniProtKB-UniRule"/>
</dbReference>
<sequence>MTANIVWFDTAVRKEDRRRKNGHGSAVLWFTGLSGSGKSTLANALDRQLAGLGLNSYVLDGDNIRHGLNRDLGFSPEDRKENIRRIGEVAKLFVDSGQFALTAFISPYREDRRQVRELLDEGEFIEIYVRCPLDECERRDPKGLYRRARLGEIPEFTGVSAPYEEPESPELVIDTAEATVEESVEEILNLLEKRELIPRINR</sequence>
<dbReference type="AlphaFoldDB" id="A0A2T6C4N7"/>
<evidence type="ECO:0000256" key="7">
    <source>
        <dbReference type="ARBA" id="ARBA00022777"/>
    </source>
</evidence>